<evidence type="ECO:0000256" key="3">
    <source>
        <dbReference type="ARBA" id="ARBA00022597"/>
    </source>
</evidence>
<keyword evidence="4" id="KW-0732">Signal</keyword>
<dbReference type="PANTHER" id="PTHR30061">
    <property type="entry name" value="MALTOSE-BINDING PERIPLASMIC PROTEIN"/>
    <property type="match status" value="1"/>
</dbReference>
<keyword evidence="2" id="KW-0813">Transport</keyword>
<evidence type="ECO:0000256" key="4">
    <source>
        <dbReference type="ARBA" id="ARBA00022729"/>
    </source>
</evidence>
<gene>
    <name evidence="5" type="primary">mdxE</name>
    <name evidence="5" type="ORF">GALL_372150</name>
</gene>
<dbReference type="GO" id="GO:0015768">
    <property type="term" value="P:maltose transport"/>
    <property type="evidence" value="ECO:0007669"/>
    <property type="project" value="TreeGrafter"/>
</dbReference>
<organism evidence="5">
    <name type="scientific">mine drainage metagenome</name>
    <dbReference type="NCBI Taxonomy" id="410659"/>
    <lineage>
        <taxon>unclassified sequences</taxon>
        <taxon>metagenomes</taxon>
        <taxon>ecological metagenomes</taxon>
    </lineage>
</organism>
<keyword evidence="3" id="KW-0762">Sugar transport</keyword>
<protein>
    <submittedName>
        <fullName evidence="5">Maltodextrin-binding protein MdxE</fullName>
    </submittedName>
</protein>
<evidence type="ECO:0000256" key="1">
    <source>
        <dbReference type="ARBA" id="ARBA00008520"/>
    </source>
</evidence>
<evidence type="ECO:0000313" key="5">
    <source>
        <dbReference type="EMBL" id="OIQ81022.1"/>
    </source>
</evidence>
<proteinExistence type="inferred from homology"/>
<sequence length="404" mass="42714">MTSLKRRIVVASSTLSMFLGVLMAPSAHASTAVVLWADDSKAPSYQAIATEYTAKTGVAVTVVVKPKLKDDLKTVQDADAPDVIIAAHDWIGGLRADNQIVDIRLSNAKEFGASTLGAFSLGSKLFGVPLQTENIALFRNTKLVPKAPKTFAQLETIALALKKKNAKNANFVPFAVQQGTGGDAYHMFPLFTGLGGYLFGGTPGKWNPYDVGVDNKKFLKNAPLIDKWYKEGLIKASVSGDIAKNAFTSGNAPFYVTGPWNLADIRKSGVHYAISSVPQIVKGINPVPFSGVQGAMLTTWADKHGVTLSAKDFLNYLATAPVQLELATALLRAPANLKALAKYSDKDMAAFGIAGANAIPMPSIPAMNAVWGAVGGAWVKATSGQSKAVAAFKAAAKSMRDNIE</sequence>
<dbReference type="AlphaFoldDB" id="A0A1J5QBG8"/>
<comment type="similarity">
    <text evidence="1">Belongs to the bacterial solute-binding protein 1 family.</text>
</comment>
<evidence type="ECO:0000256" key="2">
    <source>
        <dbReference type="ARBA" id="ARBA00022448"/>
    </source>
</evidence>
<dbReference type="GO" id="GO:0042956">
    <property type="term" value="P:maltodextrin transmembrane transport"/>
    <property type="evidence" value="ECO:0007669"/>
    <property type="project" value="TreeGrafter"/>
</dbReference>
<dbReference type="InterPro" id="IPR006060">
    <property type="entry name" value="Maltose/Cyclodextrin-bd"/>
</dbReference>
<dbReference type="EMBL" id="MLJW01000980">
    <property type="protein sequence ID" value="OIQ81022.1"/>
    <property type="molecule type" value="Genomic_DNA"/>
</dbReference>
<dbReference type="InterPro" id="IPR006059">
    <property type="entry name" value="SBP"/>
</dbReference>
<comment type="caution">
    <text evidence="5">The sequence shown here is derived from an EMBL/GenBank/DDBJ whole genome shotgun (WGS) entry which is preliminary data.</text>
</comment>
<dbReference type="GO" id="GO:0015144">
    <property type="term" value="F:carbohydrate transmembrane transporter activity"/>
    <property type="evidence" value="ECO:0007669"/>
    <property type="project" value="InterPro"/>
</dbReference>
<dbReference type="Pfam" id="PF13416">
    <property type="entry name" value="SBP_bac_8"/>
    <property type="match status" value="1"/>
</dbReference>
<dbReference type="GO" id="GO:0055052">
    <property type="term" value="C:ATP-binding cassette (ABC) transporter complex, substrate-binding subunit-containing"/>
    <property type="evidence" value="ECO:0007669"/>
    <property type="project" value="TreeGrafter"/>
</dbReference>
<dbReference type="GO" id="GO:1901982">
    <property type="term" value="F:maltose binding"/>
    <property type="evidence" value="ECO:0007669"/>
    <property type="project" value="TreeGrafter"/>
</dbReference>
<dbReference type="Gene3D" id="3.40.190.10">
    <property type="entry name" value="Periplasmic binding protein-like II"/>
    <property type="match status" value="2"/>
</dbReference>
<accession>A0A1J5QBG8</accession>
<reference evidence="5" key="1">
    <citation type="submission" date="2016-10" db="EMBL/GenBank/DDBJ databases">
        <title>Sequence of Gallionella enrichment culture.</title>
        <authorList>
            <person name="Poehlein A."/>
            <person name="Muehling M."/>
            <person name="Daniel R."/>
        </authorList>
    </citation>
    <scope>NUCLEOTIDE SEQUENCE</scope>
</reference>
<dbReference type="SUPFAM" id="SSF53850">
    <property type="entry name" value="Periplasmic binding protein-like II"/>
    <property type="match status" value="1"/>
</dbReference>
<name>A0A1J5QBG8_9ZZZZ</name>
<dbReference type="PANTHER" id="PTHR30061:SF50">
    <property type="entry name" value="MALTOSE_MALTODEXTRIN-BINDING PERIPLASMIC PROTEIN"/>
    <property type="match status" value="1"/>
</dbReference>
<dbReference type="PRINTS" id="PR00181">
    <property type="entry name" value="MALTOSEBP"/>
</dbReference>